<evidence type="ECO:0000313" key="3">
    <source>
        <dbReference type="Proteomes" id="UP000006727"/>
    </source>
</evidence>
<dbReference type="EMBL" id="ABEU02000011">
    <property type="protein sequence ID" value="PNR45464.1"/>
    <property type="molecule type" value="Genomic_DNA"/>
</dbReference>
<keyword evidence="3" id="KW-1185">Reference proteome</keyword>
<dbReference type="Gramene" id="Pp3c11_18970V3.1">
    <property type="protein sequence ID" value="PAC:32956685.CDS.1"/>
    <property type="gene ID" value="Pp3c11_18970"/>
</dbReference>
<reference evidence="2" key="3">
    <citation type="submission" date="2020-12" db="UniProtKB">
        <authorList>
            <consortium name="EnsemblPlants"/>
        </authorList>
    </citation>
    <scope>IDENTIFICATION</scope>
</reference>
<reference evidence="1 3" key="2">
    <citation type="journal article" date="2018" name="Plant J.">
        <title>The Physcomitrella patens chromosome-scale assembly reveals moss genome structure and evolution.</title>
        <authorList>
            <person name="Lang D."/>
            <person name="Ullrich K.K."/>
            <person name="Murat F."/>
            <person name="Fuchs J."/>
            <person name="Jenkins J."/>
            <person name="Haas F.B."/>
            <person name="Piednoel M."/>
            <person name="Gundlach H."/>
            <person name="Van Bel M."/>
            <person name="Meyberg R."/>
            <person name="Vives C."/>
            <person name="Morata J."/>
            <person name="Symeonidi A."/>
            <person name="Hiss M."/>
            <person name="Muchero W."/>
            <person name="Kamisugi Y."/>
            <person name="Saleh O."/>
            <person name="Blanc G."/>
            <person name="Decker E.L."/>
            <person name="van Gessel N."/>
            <person name="Grimwood J."/>
            <person name="Hayes R.D."/>
            <person name="Graham S.W."/>
            <person name="Gunter L.E."/>
            <person name="McDaniel S.F."/>
            <person name="Hoernstein S.N.W."/>
            <person name="Larsson A."/>
            <person name="Li F.W."/>
            <person name="Perroud P.F."/>
            <person name="Phillips J."/>
            <person name="Ranjan P."/>
            <person name="Rokshar D.S."/>
            <person name="Rothfels C.J."/>
            <person name="Schneider L."/>
            <person name="Shu S."/>
            <person name="Stevenson D.W."/>
            <person name="Thummler F."/>
            <person name="Tillich M."/>
            <person name="Villarreal Aguilar J.C."/>
            <person name="Widiez T."/>
            <person name="Wong G.K."/>
            <person name="Wymore A."/>
            <person name="Zhang Y."/>
            <person name="Zimmer A.D."/>
            <person name="Quatrano R.S."/>
            <person name="Mayer K.F.X."/>
            <person name="Goodstein D."/>
            <person name="Casacuberta J.M."/>
            <person name="Vandepoele K."/>
            <person name="Reski R."/>
            <person name="Cuming A.C."/>
            <person name="Tuskan G.A."/>
            <person name="Maumus F."/>
            <person name="Salse J."/>
            <person name="Schmutz J."/>
            <person name="Rensing S.A."/>
        </authorList>
    </citation>
    <scope>NUCLEOTIDE SEQUENCE [LARGE SCALE GENOMIC DNA]</scope>
    <source>
        <strain evidence="2 3">cv. Gransden 2004</strain>
    </source>
</reference>
<evidence type="ECO:0000313" key="1">
    <source>
        <dbReference type="EMBL" id="PNR45464.1"/>
    </source>
</evidence>
<accession>A0A2K1JVA6</accession>
<dbReference type="InParanoid" id="A0A2K1JVA6"/>
<dbReference type="Proteomes" id="UP000006727">
    <property type="component" value="Chromosome 11"/>
</dbReference>
<evidence type="ECO:0000313" key="2">
    <source>
        <dbReference type="EnsemblPlants" id="PAC:32956685.CDS.1"/>
    </source>
</evidence>
<organism evidence="1">
    <name type="scientific">Physcomitrium patens</name>
    <name type="common">Spreading-leaved earth moss</name>
    <name type="synonym">Physcomitrella patens</name>
    <dbReference type="NCBI Taxonomy" id="3218"/>
    <lineage>
        <taxon>Eukaryota</taxon>
        <taxon>Viridiplantae</taxon>
        <taxon>Streptophyta</taxon>
        <taxon>Embryophyta</taxon>
        <taxon>Bryophyta</taxon>
        <taxon>Bryophytina</taxon>
        <taxon>Bryopsida</taxon>
        <taxon>Funariidae</taxon>
        <taxon>Funariales</taxon>
        <taxon>Funariaceae</taxon>
        <taxon>Physcomitrium</taxon>
    </lineage>
</organism>
<sequence>MTRNGAKCRTPPRRTGDGGSEVLMILLLASCGTFVDEVDASLLLTKGGVRLGDSKWVGYEEKHTTAVVS</sequence>
<dbReference type="AlphaFoldDB" id="A0A2K1JVA6"/>
<name>A0A2K1JVA6_PHYPA</name>
<proteinExistence type="predicted"/>
<gene>
    <name evidence="1" type="ORF">PHYPA_015235</name>
</gene>
<protein>
    <submittedName>
        <fullName evidence="1 2">Uncharacterized protein</fullName>
    </submittedName>
</protein>
<reference evidence="1 3" key="1">
    <citation type="journal article" date="2008" name="Science">
        <title>The Physcomitrella genome reveals evolutionary insights into the conquest of land by plants.</title>
        <authorList>
            <person name="Rensing S."/>
            <person name="Lang D."/>
            <person name="Zimmer A."/>
            <person name="Terry A."/>
            <person name="Salamov A."/>
            <person name="Shapiro H."/>
            <person name="Nishiyama T."/>
            <person name="Perroud P.-F."/>
            <person name="Lindquist E."/>
            <person name="Kamisugi Y."/>
            <person name="Tanahashi T."/>
            <person name="Sakakibara K."/>
            <person name="Fujita T."/>
            <person name="Oishi K."/>
            <person name="Shin-I T."/>
            <person name="Kuroki Y."/>
            <person name="Toyoda A."/>
            <person name="Suzuki Y."/>
            <person name="Hashimoto A."/>
            <person name="Yamaguchi K."/>
            <person name="Sugano A."/>
            <person name="Kohara Y."/>
            <person name="Fujiyama A."/>
            <person name="Anterola A."/>
            <person name="Aoki S."/>
            <person name="Ashton N."/>
            <person name="Barbazuk W.B."/>
            <person name="Barker E."/>
            <person name="Bennetzen J."/>
            <person name="Bezanilla M."/>
            <person name="Blankenship R."/>
            <person name="Cho S.H."/>
            <person name="Dutcher S."/>
            <person name="Estelle M."/>
            <person name="Fawcett J.A."/>
            <person name="Gundlach H."/>
            <person name="Hanada K."/>
            <person name="Heyl A."/>
            <person name="Hicks K.A."/>
            <person name="Hugh J."/>
            <person name="Lohr M."/>
            <person name="Mayer K."/>
            <person name="Melkozernov A."/>
            <person name="Murata T."/>
            <person name="Nelson D."/>
            <person name="Pils B."/>
            <person name="Prigge M."/>
            <person name="Reiss B."/>
            <person name="Renner T."/>
            <person name="Rombauts S."/>
            <person name="Rushton P."/>
            <person name="Sanderfoot A."/>
            <person name="Schween G."/>
            <person name="Shiu S.-H."/>
            <person name="Stueber K."/>
            <person name="Theodoulou F.L."/>
            <person name="Tu H."/>
            <person name="Van de Peer Y."/>
            <person name="Verrier P.J."/>
            <person name="Waters E."/>
            <person name="Wood A."/>
            <person name="Yang L."/>
            <person name="Cove D."/>
            <person name="Cuming A."/>
            <person name="Hasebe M."/>
            <person name="Lucas S."/>
            <person name="Mishler D.B."/>
            <person name="Reski R."/>
            <person name="Grigoriev I."/>
            <person name="Quatrano R.S."/>
            <person name="Boore J.L."/>
        </authorList>
    </citation>
    <scope>NUCLEOTIDE SEQUENCE [LARGE SCALE GENOMIC DNA]</scope>
    <source>
        <strain evidence="2 3">cv. Gransden 2004</strain>
    </source>
</reference>
<dbReference type="PaxDb" id="3218-PP1S123_122V6.1"/>
<dbReference type="EnsemblPlants" id="Pp3c11_18970V3.1">
    <property type="protein sequence ID" value="PAC:32956685.CDS.1"/>
    <property type="gene ID" value="Pp3c11_18970"/>
</dbReference>